<sequence>MLQERVSTGIVGLDEILHGGFVSGRAYLLRGGPGTGKTTVGLHFLVEGVAQQEKVLFITLSESESQIRQNANYLGVDLVGIEFLDLSPTPEFFAESQSYDIFSPADVEREPTTQKIMECIEALQPSRIFLDSITQFRYLSTDEFQFHKQALSFIRYLTQNGATVLFTSEGSQSAPDDDLKFMSDGVLSLSYEQGERLLSVTKFRGSDFSEGNHSLRLTSNGMTVFPQLRPVEFQRHFKPETISSGVPELDELLHGGIERGAITIVTGPTGVGKTTFGLQFMKEAAGRGERSVVYTFEETTETILHRCESINIPVRAMLERGTLAIMEIEALLYSPDEFAQLVRQEVEQHQTQIVMIDSLAGYELSIRSGNMVRHVHALCKYLQNMGVATLLINEIEDIAGGTFRATNMGVSYLADNIIFLRHLEIKGELRKAIGVLKKRLSGFERTLRELEITRYGIKVGSPLSKLRNILSGVPDWTDDSNS</sequence>
<dbReference type="InterPro" id="IPR003593">
    <property type="entry name" value="AAA+_ATPase"/>
</dbReference>
<name>A0ABW6IHP1_9CYAN</name>
<keyword evidence="5" id="KW-0418">Kinase</keyword>
<keyword evidence="4" id="KW-0677">Repeat</keyword>
<keyword evidence="6" id="KW-0378">Hydrolase</keyword>
<evidence type="ECO:0000256" key="2">
    <source>
        <dbReference type="ARBA" id="ARBA00022553"/>
    </source>
</evidence>
<keyword evidence="2" id="KW-0597">Phosphoprotein</keyword>
<evidence type="ECO:0000259" key="7">
    <source>
        <dbReference type="PROSITE" id="PS50162"/>
    </source>
</evidence>
<feature type="domain" description="KaiC" evidence="8">
    <location>
        <begin position="240"/>
        <end position="473"/>
    </location>
</feature>
<dbReference type="SMART" id="SM00382">
    <property type="entry name" value="AAA"/>
    <property type="match status" value="2"/>
</dbReference>
<dbReference type="PANTHER" id="PTHR42926:SF1">
    <property type="entry name" value="CIRCADIAN CLOCK OSCILLATOR PROTEIN KAIC 1"/>
    <property type="match status" value="1"/>
</dbReference>
<protein>
    <recommendedName>
        <fullName evidence="1">non-specific serine/threonine protein kinase</fullName>
        <ecNumber evidence="1">2.7.11.1</ecNumber>
    </recommendedName>
</protein>
<dbReference type="PIRSF" id="PIRSF039117">
    <property type="entry name" value="KaiC"/>
    <property type="match status" value="1"/>
</dbReference>
<dbReference type="InterPro" id="IPR027417">
    <property type="entry name" value="P-loop_NTPase"/>
</dbReference>
<reference evidence="9 10" key="1">
    <citation type="submission" date="2024-10" db="EMBL/GenBank/DDBJ databases">
        <authorList>
            <person name="Ratan Roy A."/>
            <person name="Morales Sandoval P.H."/>
            <person name="De Los Santos Villalobos S."/>
            <person name="Chakraborty S."/>
            <person name="Mukherjee J."/>
        </authorList>
    </citation>
    <scope>NUCLEOTIDE SEQUENCE [LARGE SCALE GENOMIC DNA]</scope>
    <source>
        <strain evidence="9 10">S1</strain>
    </source>
</reference>
<feature type="domain" description="KaiC" evidence="8">
    <location>
        <begin position="4"/>
        <end position="238"/>
    </location>
</feature>
<dbReference type="EMBL" id="JBHZOL010000090">
    <property type="protein sequence ID" value="MFE4107732.1"/>
    <property type="molecule type" value="Genomic_DNA"/>
</dbReference>
<dbReference type="Proteomes" id="UP001600165">
    <property type="component" value="Unassembled WGS sequence"/>
</dbReference>
<dbReference type="EC" id="2.7.11.1" evidence="1"/>
<dbReference type="SUPFAM" id="SSF52540">
    <property type="entry name" value="P-loop containing nucleoside triphosphate hydrolases"/>
    <property type="match status" value="2"/>
</dbReference>
<keyword evidence="3" id="KW-0808">Transferase</keyword>
<dbReference type="PROSITE" id="PS51146">
    <property type="entry name" value="KAIC"/>
    <property type="match status" value="2"/>
</dbReference>
<keyword evidence="10" id="KW-1185">Reference proteome</keyword>
<feature type="domain" description="RecA family profile 1" evidence="7">
    <location>
        <begin position="238"/>
        <end position="279"/>
    </location>
</feature>
<dbReference type="PRINTS" id="PR01874">
    <property type="entry name" value="DNAREPAIRADA"/>
</dbReference>
<gene>
    <name evidence="9" type="ORF">ACFVKH_15690</name>
</gene>
<dbReference type="Gene3D" id="3.40.50.300">
    <property type="entry name" value="P-loop containing nucleotide triphosphate hydrolases"/>
    <property type="match status" value="2"/>
</dbReference>
<dbReference type="Pfam" id="PF06745">
    <property type="entry name" value="ATPase"/>
    <property type="match status" value="2"/>
</dbReference>
<dbReference type="InterPro" id="IPR020588">
    <property type="entry name" value="RecA_ATP-bd"/>
</dbReference>
<dbReference type="PROSITE" id="PS50162">
    <property type="entry name" value="RECA_2"/>
    <property type="match status" value="1"/>
</dbReference>
<evidence type="ECO:0000256" key="3">
    <source>
        <dbReference type="ARBA" id="ARBA00022679"/>
    </source>
</evidence>
<evidence type="ECO:0000256" key="5">
    <source>
        <dbReference type="ARBA" id="ARBA00022777"/>
    </source>
</evidence>
<dbReference type="PANTHER" id="PTHR42926">
    <property type="match status" value="1"/>
</dbReference>
<evidence type="ECO:0000256" key="1">
    <source>
        <dbReference type="ARBA" id="ARBA00012513"/>
    </source>
</evidence>
<organism evidence="9 10">
    <name type="scientific">Almyronema epifaneia S1</name>
    <dbReference type="NCBI Taxonomy" id="2991925"/>
    <lineage>
        <taxon>Bacteria</taxon>
        <taxon>Bacillati</taxon>
        <taxon>Cyanobacteriota</taxon>
        <taxon>Cyanophyceae</taxon>
        <taxon>Nodosilineales</taxon>
        <taxon>Nodosilineaceae</taxon>
        <taxon>Almyronema</taxon>
        <taxon>Almyronema epifaneia</taxon>
    </lineage>
</organism>
<evidence type="ECO:0000256" key="6">
    <source>
        <dbReference type="ARBA" id="ARBA00022801"/>
    </source>
</evidence>
<evidence type="ECO:0000259" key="8">
    <source>
        <dbReference type="PROSITE" id="PS51146"/>
    </source>
</evidence>
<dbReference type="InterPro" id="IPR014774">
    <property type="entry name" value="KaiC-like_dom"/>
</dbReference>
<dbReference type="InterPro" id="IPR010624">
    <property type="entry name" value="KaiC_dom"/>
</dbReference>
<evidence type="ECO:0000313" key="9">
    <source>
        <dbReference type="EMBL" id="MFE4107732.1"/>
    </source>
</evidence>
<proteinExistence type="predicted"/>
<accession>A0ABW6IHP1</accession>
<dbReference type="InterPro" id="IPR030665">
    <property type="entry name" value="KaiC"/>
</dbReference>
<comment type="caution">
    <text evidence="9">The sequence shown here is derived from an EMBL/GenBank/DDBJ whole genome shotgun (WGS) entry which is preliminary data.</text>
</comment>
<dbReference type="InterPro" id="IPR051347">
    <property type="entry name" value="Circadian_clock_KaiC-rel"/>
</dbReference>
<dbReference type="RefSeq" id="WP_377966736.1">
    <property type="nucleotide sequence ID" value="NZ_JBHZOL010000090.1"/>
</dbReference>
<evidence type="ECO:0000256" key="4">
    <source>
        <dbReference type="ARBA" id="ARBA00022737"/>
    </source>
</evidence>
<evidence type="ECO:0000313" key="10">
    <source>
        <dbReference type="Proteomes" id="UP001600165"/>
    </source>
</evidence>